<feature type="region of interest" description="Disordered" evidence="10">
    <location>
        <begin position="694"/>
        <end position="771"/>
    </location>
</feature>
<feature type="coiled-coil region" evidence="9">
    <location>
        <begin position="547"/>
        <end position="574"/>
    </location>
</feature>
<keyword evidence="5" id="KW-0653">Protein transport</keyword>
<comment type="subcellular location">
    <subcellularLocation>
        <location evidence="1">Nucleus</location>
        <location evidence="1">Nuclear pore complex</location>
    </subcellularLocation>
</comment>
<dbReference type="PANTHER" id="PTHR12084">
    <property type="entry name" value="NUCLEAR PORE GLYCOPROTEIN P62-RELATED"/>
    <property type="match status" value="1"/>
</dbReference>
<gene>
    <name evidence="12" type="ORF">BB560_006683</name>
</gene>
<evidence type="ECO:0000256" key="7">
    <source>
        <dbReference type="ARBA" id="ARBA00023132"/>
    </source>
</evidence>
<dbReference type="Proteomes" id="UP000245609">
    <property type="component" value="Unassembled WGS sequence"/>
</dbReference>
<keyword evidence="13" id="KW-1185">Reference proteome</keyword>
<keyword evidence="8" id="KW-0539">Nucleus</keyword>
<feature type="compositionally biased region" description="Low complexity" evidence="10">
    <location>
        <begin position="52"/>
        <end position="66"/>
    </location>
</feature>
<dbReference type="EMBL" id="MBFS01003465">
    <property type="protein sequence ID" value="PVU86535.1"/>
    <property type="molecule type" value="Genomic_DNA"/>
</dbReference>
<feature type="region of interest" description="Disordered" evidence="10">
    <location>
        <begin position="641"/>
        <end position="668"/>
    </location>
</feature>
<keyword evidence="3" id="KW-0813">Transport</keyword>
<feature type="compositionally biased region" description="Low complexity" evidence="10">
    <location>
        <begin position="35"/>
        <end position="45"/>
    </location>
</feature>
<dbReference type="GO" id="GO:0044613">
    <property type="term" value="C:nuclear pore central transport channel"/>
    <property type="evidence" value="ECO:0007669"/>
    <property type="project" value="TreeGrafter"/>
</dbReference>
<dbReference type="AlphaFoldDB" id="A0A2T9Y2F8"/>
<dbReference type="GO" id="GO:0006606">
    <property type="term" value="P:protein import into nucleus"/>
    <property type="evidence" value="ECO:0007669"/>
    <property type="project" value="TreeGrafter"/>
</dbReference>
<comment type="caution">
    <text evidence="12">The sequence shown here is derived from an EMBL/GenBank/DDBJ whole genome shotgun (WGS) entry which is preliminary data.</text>
</comment>
<evidence type="ECO:0000313" key="13">
    <source>
        <dbReference type="Proteomes" id="UP000245609"/>
    </source>
</evidence>
<sequence>MNFSGFSSGSSNQKQDASAQKPVFSFGNNSSPFGTANTSSSNTSAFPSLSITTNTGANASSTGASSLNPSASNPTSTSGFGNTGAFGGSTPAFGQSTAANNTTTQPANFLQQKPSSATNLPSLSSNFGSFGTSASNQPASTTNAPSLSFGSTFGNKPTTTANPSNPAASTSLFSSSQPAQSPFSFGSQTTNNTTTQNQPSLFGTSSLSNPAASTNTTTNTQQNTLTSATNQPSSLFSSASGLGSGTSNTLQLSSSAPKTGVSFPTSSGSNLGSSGFSLQNQNTSAAPTTSLFGSGNTAGTGNSLTTNSGSLFGGISGGSTTNANQPGQTAASDNKGAQQDQTQIKDAVADISSALLDSNTLGDIIDNWTTELVEQIKLFSNQAQEAKSFELQLDQQGQDLARLDELSLKAEADQEILDKTLDFMENQQKTLIEHLDVFEPITQDLVSLLNNKSLVPEPTTINSTNALRDGFGSPHSVQGEREEILSNAENLNIQIDGILKHLSRLVEQANDISEIEKIKSSVNGVGIVSEIGGAQAGDSISLITKTLNAHLTTLKSLESEAEKLSDKVEKIESIKSRGFNASESDNYPQVNNHGIQSVPQTVNDDQARGSGYFSRGFKPENATTNAAGSLGRIGGGLDIYPGFTSPSARQQREDGTYTSPFSSRARTRTSMGNLYENEGAGSKENANAAERVMETPTRNSYSGAGPGPGPDKSSLHTFSQSHNKISTSPRAIQSPFSRFIDGGLPPSAQKPSTRPLTPSRVSGFMGREQWQ</sequence>
<name>A0A2T9Y2F8_9FUNG</name>
<keyword evidence="9" id="KW-0175">Coiled coil</keyword>
<dbReference type="Pfam" id="PF05064">
    <property type="entry name" value="Nsp1_C"/>
    <property type="match status" value="1"/>
</dbReference>
<feature type="region of interest" description="Disordered" evidence="10">
    <location>
        <begin position="594"/>
        <end position="629"/>
    </location>
</feature>
<feature type="compositionally biased region" description="Polar residues" evidence="10">
    <location>
        <begin position="320"/>
        <end position="343"/>
    </location>
</feature>
<accession>A0A2T9Y2F8</accession>
<dbReference type="STRING" id="133381.A0A2T9Y2F8"/>
<feature type="compositionally biased region" description="Polar residues" evidence="10">
    <location>
        <begin position="67"/>
        <end position="80"/>
    </location>
</feature>
<dbReference type="PANTHER" id="PTHR12084:SF0">
    <property type="entry name" value="NUCLEAR PORE GLYCOPROTEIN P62"/>
    <property type="match status" value="1"/>
</dbReference>
<feature type="compositionally biased region" description="Polar residues" evidence="10">
    <location>
        <begin position="279"/>
        <end position="307"/>
    </location>
</feature>
<evidence type="ECO:0000256" key="10">
    <source>
        <dbReference type="SAM" id="MobiDB-lite"/>
    </source>
</evidence>
<keyword evidence="4" id="KW-0509">mRNA transport</keyword>
<feature type="region of interest" description="Disordered" evidence="10">
    <location>
        <begin position="1"/>
        <end position="101"/>
    </location>
</feature>
<feature type="compositionally biased region" description="Low complexity" evidence="10">
    <location>
        <begin position="164"/>
        <end position="255"/>
    </location>
</feature>
<feature type="compositionally biased region" description="Low complexity" evidence="10">
    <location>
        <begin position="262"/>
        <end position="278"/>
    </location>
</feature>
<evidence type="ECO:0000256" key="1">
    <source>
        <dbReference type="ARBA" id="ARBA00004567"/>
    </source>
</evidence>
<feature type="compositionally biased region" description="Polar residues" evidence="10">
    <location>
        <begin position="129"/>
        <end position="163"/>
    </location>
</feature>
<protein>
    <recommendedName>
        <fullName evidence="11">Nucleoporin NSP1-like C-terminal domain-containing protein</fullName>
    </recommendedName>
</protein>
<feature type="compositionally biased region" description="Low complexity" evidence="10">
    <location>
        <begin position="1"/>
        <end position="12"/>
    </location>
</feature>
<feature type="compositionally biased region" description="Polar residues" evidence="10">
    <location>
        <begin position="656"/>
        <end position="668"/>
    </location>
</feature>
<evidence type="ECO:0000256" key="8">
    <source>
        <dbReference type="ARBA" id="ARBA00023242"/>
    </source>
</evidence>
<feature type="domain" description="Nucleoporin NSP1-like C-terminal" evidence="11">
    <location>
        <begin position="351"/>
        <end position="450"/>
    </location>
</feature>
<organism evidence="12 13">
    <name type="scientific">Smittium megazygosporum</name>
    <dbReference type="NCBI Taxonomy" id="133381"/>
    <lineage>
        <taxon>Eukaryota</taxon>
        <taxon>Fungi</taxon>
        <taxon>Fungi incertae sedis</taxon>
        <taxon>Zoopagomycota</taxon>
        <taxon>Kickxellomycotina</taxon>
        <taxon>Harpellomycetes</taxon>
        <taxon>Harpellales</taxon>
        <taxon>Legeriomycetaceae</taxon>
        <taxon>Smittium</taxon>
    </lineage>
</organism>
<keyword evidence="7" id="KW-0906">Nuclear pore complex</keyword>
<reference evidence="12 13" key="1">
    <citation type="journal article" date="2018" name="MBio">
        <title>Comparative Genomics Reveals the Core Gene Toolbox for the Fungus-Insect Symbiosis.</title>
        <authorList>
            <person name="Wang Y."/>
            <person name="Stata M."/>
            <person name="Wang W."/>
            <person name="Stajich J.E."/>
            <person name="White M.M."/>
            <person name="Moncalvo J.M."/>
        </authorList>
    </citation>
    <scope>NUCLEOTIDE SEQUENCE [LARGE SCALE GENOMIC DNA]</scope>
    <source>
        <strain evidence="12 13">SC-DP-2</strain>
    </source>
</reference>
<keyword evidence="6" id="KW-0811">Translocation</keyword>
<comment type="similarity">
    <text evidence="2">Belongs to the nucleoporin NSP1/NUP62 family.</text>
</comment>
<feature type="compositionally biased region" description="Polar residues" evidence="10">
    <location>
        <begin position="715"/>
        <end position="736"/>
    </location>
</feature>
<evidence type="ECO:0000313" key="12">
    <source>
        <dbReference type="EMBL" id="PVU86535.1"/>
    </source>
</evidence>
<dbReference type="GO" id="GO:0005543">
    <property type="term" value="F:phospholipid binding"/>
    <property type="evidence" value="ECO:0007669"/>
    <property type="project" value="TreeGrafter"/>
</dbReference>
<dbReference type="GO" id="GO:0017056">
    <property type="term" value="F:structural constituent of nuclear pore"/>
    <property type="evidence" value="ECO:0007669"/>
    <property type="project" value="InterPro"/>
</dbReference>
<evidence type="ECO:0000256" key="3">
    <source>
        <dbReference type="ARBA" id="ARBA00022448"/>
    </source>
</evidence>
<evidence type="ECO:0000256" key="9">
    <source>
        <dbReference type="SAM" id="Coils"/>
    </source>
</evidence>
<dbReference type="OrthoDB" id="344345at2759"/>
<dbReference type="GO" id="GO:0051028">
    <property type="term" value="P:mRNA transport"/>
    <property type="evidence" value="ECO:0007669"/>
    <property type="project" value="UniProtKB-KW"/>
</dbReference>
<evidence type="ECO:0000256" key="6">
    <source>
        <dbReference type="ARBA" id="ARBA00023010"/>
    </source>
</evidence>
<dbReference type="InterPro" id="IPR007758">
    <property type="entry name" value="Nucleoporin_NSP1_C"/>
</dbReference>
<evidence type="ECO:0000256" key="4">
    <source>
        <dbReference type="ARBA" id="ARBA00022816"/>
    </source>
</evidence>
<feature type="compositionally biased region" description="Polar residues" evidence="10">
    <location>
        <begin position="594"/>
        <end position="604"/>
    </location>
</feature>
<evidence type="ECO:0000259" key="11">
    <source>
        <dbReference type="Pfam" id="PF05064"/>
    </source>
</evidence>
<evidence type="ECO:0000256" key="5">
    <source>
        <dbReference type="ARBA" id="ARBA00022927"/>
    </source>
</evidence>
<dbReference type="GO" id="GO:0006405">
    <property type="term" value="P:RNA export from nucleus"/>
    <property type="evidence" value="ECO:0007669"/>
    <property type="project" value="TreeGrafter"/>
</dbReference>
<proteinExistence type="inferred from homology"/>
<evidence type="ECO:0000256" key="2">
    <source>
        <dbReference type="ARBA" id="ARBA00005911"/>
    </source>
</evidence>
<dbReference type="InterPro" id="IPR026010">
    <property type="entry name" value="NSP1/NUP62"/>
</dbReference>
<feature type="compositionally biased region" description="Polar residues" evidence="10">
    <location>
        <begin position="749"/>
        <end position="760"/>
    </location>
</feature>
<feature type="region of interest" description="Disordered" evidence="10">
    <location>
        <begin position="129"/>
        <end position="343"/>
    </location>
</feature>